<protein>
    <submittedName>
        <fullName evidence="1">Uncharacterized protein</fullName>
    </submittedName>
</protein>
<organism evidence="1 2">
    <name type="scientific">Aneurinibacillus aneurinilyticus ATCC 12856</name>
    <dbReference type="NCBI Taxonomy" id="649747"/>
    <lineage>
        <taxon>Bacteria</taxon>
        <taxon>Bacillati</taxon>
        <taxon>Bacillota</taxon>
        <taxon>Bacilli</taxon>
        <taxon>Bacillales</taxon>
        <taxon>Paenibacillaceae</taxon>
        <taxon>Aneurinibacillus group</taxon>
        <taxon>Aneurinibacillus</taxon>
    </lineage>
</organism>
<dbReference type="HOGENOM" id="CLU_2178333_0_0_9"/>
<dbReference type="AlphaFoldDB" id="U1Y4X7"/>
<dbReference type="Proteomes" id="UP000016511">
    <property type="component" value="Unassembled WGS sequence"/>
</dbReference>
<gene>
    <name evidence="1" type="ORF">HMPREF0083_04683</name>
</gene>
<dbReference type="PATRIC" id="fig|649747.3.peg.4214"/>
<name>U1Y4X7_ANEAE</name>
<proteinExistence type="predicted"/>
<dbReference type="EMBL" id="AWSJ01000287">
    <property type="protein sequence ID" value="ERI07212.1"/>
    <property type="molecule type" value="Genomic_DNA"/>
</dbReference>
<accession>U1Y4X7</accession>
<comment type="caution">
    <text evidence="1">The sequence shown here is derived from an EMBL/GenBank/DDBJ whole genome shotgun (WGS) entry which is preliminary data.</text>
</comment>
<sequence length="109" mass="13263">MRKKNGVSDMFCDYSRFDEMDEDSIYKELKELFEKKFGRPPTEIEERKMKAFIFMKSDEKVDCQHKYGIFDWYHDNEGSQIDLFRCEKCGDVREVYSSFYDFDDYLSDC</sequence>
<evidence type="ECO:0000313" key="1">
    <source>
        <dbReference type="EMBL" id="ERI07212.1"/>
    </source>
</evidence>
<evidence type="ECO:0000313" key="2">
    <source>
        <dbReference type="Proteomes" id="UP000016511"/>
    </source>
</evidence>
<dbReference type="STRING" id="649747.HMPREF0083_04683"/>
<keyword evidence="2" id="KW-1185">Reference proteome</keyword>
<reference evidence="1 2" key="1">
    <citation type="submission" date="2013-08" db="EMBL/GenBank/DDBJ databases">
        <authorList>
            <person name="Weinstock G."/>
            <person name="Sodergren E."/>
            <person name="Wylie T."/>
            <person name="Fulton L."/>
            <person name="Fulton R."/>
            <person name="Fronick C."/>
            <person name="O'Laughlin M."/>
            <person name="Godfrey J."/>
            <person name="Miner T."/>
            <person name="Herter B."/>
            <person name="Appelbaum E."/>
            <person name="Cordes M."/>
            <person name="Lek S."/>
            <person name="Wollam A."/>
            <person name="Pepin K.H."/>
            <person name="Palsikar V.B."/>
            <person name="Mitreva M."/>
            <person name="Wilson R.K."/>
        </authorList>
    </citation>
    <scope>NUCLEOTIDE SEQUENCE [LARGE SCALE GENOMIC DNA]</scope>
    <source>
        <strain evidence="1 2">ATCC 12856</strain>
    </source>
</reference>